<accession>A0AAE1N0Z3</accession>
<keyword evidence="2" id="KW-0805">Transcription regulation</keyword>
<dbReference type="Proteomes" id="UP001293593">
    <property type="component" value="Unassembled WGS sequence"/>
</dbReference>
<reference evidence="8" key="1">
    <citation type="submission" date="2023-10" db="EMBL/GenBank/DDBJ databases">
        <title>Chromosome-level genome of the transformable northern wattle, Acacia crassicarpa.</title>
        <authorList>
            <person name="Massaro I."/>
            <person name="Sinha N.R."/>
            <person name="Poethig S."/>
            <person name="Leichty A.R."/>
        </authorList>
    </citation>
    <scope>NUCLEOTIDE SEQUENCE</scope>
    <source>
        <strain evidence="8">Acra3RX</strain>
        <tissue evidence="8">Leaf</tissue>
    </source>
</reference>
<keyword evidence="4" id="KW-0539">Nucleus</keyword>
<evidence type="ECO:0000256" key="4">
    <source>
        <dbReference type="ARBA" id="ARBA00023242"/>
    </source>
</evidence>
<dbReference type="InterPro" id="IPR017884">
    <property type="entry name" value="SANT_dom"/>
</dbReference>
<dbReference type="PROSITE" id="PS50090">
    <property type="entry name" value="MYB_LIKE"/>
    <property type="match status" value="1"/>
</dbReference>
<feature type="domain" description="SANT" evidence="6">
    <location>
        <begin position="75"/>
        <end position="125"/>
    </location>
</feature>
<evidence type="ECO:0000313" key="8">
    <source>
        <dbReference type="EMBL" id="KAK4280694.1"/>
    </source>
</evidence>
<dbReference type="InterPro" id="IPR017930">
    <property type="entry name" value="Myb_dom"/>
</dbReference>
<name>A0AAE1N0Z3_9FABA</name>
<dbReference type="InterPro" id="IPR006447">
    <property type="entry name" value="Myb_dom_plants"/>
</dbReference>
<dbReference type="InterPro" id="IPR001005">
    <property type="entry name" value="SANT/Myb"/>
</dbReference>
<dbReference type="GO" id="GO:0003677">
    <property type="term" value="F:DNA binding"/>
    <property type="evidence" value="ECO:0007669"/>
    <property type="project" value="InterPro"/>
</dbReference>
<dbReference type="InterPro" id="IPR009057">
    <property type="entry name" value="Homeodomain-like_sf"/>
</dbReference>
<dbReference type="PANTHER" id="PTHR44042">
    <property type="entry name" value="DUPLICATED HOMEODOMAIN-LIKE SUPERFAMILY PROTEIN-RELATED"/>
    <property type="match status" value="1"/>
</dbReference>
<dbReference type="PROSITE" id="PS51293">
    <property type="entry name" value="SANT"/>
    <property type="match status" value="1"/>
</dbReference>
<comment type="subcellular location">
    <subcellularLocation>
        <location evidence="1">Nucleus</location>
    </subcellularLocation>
</comment>
<dbReference type="SUPFAM" id="SSF46689">
    <property type="entry name" value="Homeodomain-like"/>
    <property type="match status" value="2"/>
</dbReference>
<keyword evidence="3" id="KW-0804">Transcription</keyword>
<feature type="domain" description="HTH myb-type" evidence="7">
    <location>
        <begin position="73"/>
        <end position="125"/>
    </location>
</feature>
<comment type="caution">
    <text evidence="8">The sequence shown here is derived from an EMBL/GenBank/DDBJ whole genome shotgun (WGS) entry which is preliminary data.</text>
</comment>
<dbReference type="Gene3D" id="1.10.10.60">
    <property type="entry name" value="Homeodomain-like"/>
    <property type="match status" value="2"/>
</dbReference>
<evidence type="ECO:0000256" key="2">
    <source>
        <dbReference type="ARBA" id="ARBA00023015"/>
    </source>
</evidence>
<evidence type="ECO:0000256" key="3">
    <source>
        <dbReference type="ARBA" id="ARBA00023163"/>
    </source>
</evidence>
<feature type="domain" description="Myb-like" evidence="5">
    <location>
        <begin position="69"/>
        <end position="121"/>
    </location>
</feature>
<dbReference type="SMART" id="SM00717">
    <property type="entry name" value="SANT"/>
    <property type="match status" value="2"/>
</dbReference>
<protein>
    <submittedName>
        <fullName evidence="8">Uncharacterized protein</fullName>
    </submittedName>
</protein>
<dbReference type="EMBL" id="JAWXYG010000002">
    <property type="protein sequence ID" value="KAK4280694.1"/>
    <property type="molecule type" value="Genomic_DNA"/>
</dbReference>
<proteinExistence type="predicted"/>
<dbReference type="AlphaFoldDB" id="A0AAE1N0Z3"/>
<dbReference type="NCBIfam" id="TIGR01557">
    <property type="entry name" value="myb_SHAQKYF"/>
    <property type="match status" value="1"/>
</dbReference>
<dbReference type="PANTHER" id="PTHR44042:SF15">
    <property type="entry name" value="DUPLICATED HOMEODOMAIN-LIKE SUPERFAMILY PROTEIN"/>
    <property type="match status" value="1"/>
</dbReference>
<gene>
    <name evidence="8" type="ORF">QN277_012282</name>
</gene>
<evidence type="ECO:0000259" key="6">
    <source>
        <dbReference type="PROSITE" id="PS51293"/>
    </source>
</evidence>
<sequence>MSQWSCEDERRFQVALFCYPEDYPNRWERIAEVVGFSKEMVYQQYQILQFELGQVSQPQYTNSSTNDQPHKNKRSTWTLEEHALFLLGVRKYGRGHWKDISEKAVVTRSATQVASHAQKFYIRQKEKEMIVHSRSSIHDFTLANYPPKYVNHLLSSRPHLMPGSCMTMQQPNSSIHSHLPLHHDYHLLPITQSLPMNQGEQLSDIQYPYRTILPLQNQPLNHQFLP</sequence>
<evidence type="ECO:0000259" key="5">
    <source>
        <dbReference type="PROSITE" id="PS50090"/>
    </source>
</evidence>
<keyword evidence="9" id="KW-1185">Reference proteome</keyword>
<dbReference type="PROSITE" id="PS51294">
    <property type="entry name" value="HTH_MYB"/>
    <property type="match status" value="1"/>
</dbReference>
<evidence type="ECO:0000313" key="9">
    <source>
        <dbReference type="Proteomes" id="UP001293593"/>
    </source>
</evidence>
<evidence type="ECO:0000256" key="1">
    <source>
        <dbReference type="ARBA" id="ARBA00004123"/>
    </source>
</evidence>
<organism evidence="8 9">
    <name type="scientific">Acacia crassicarpa</name>
    <name type="common">northern wattle</name>
    <dbReference type="NCBI Taxonomy" id="499986"/>
    <lineage>
        <taxon>Eukaryota</taxon>
        <taxon>Viridiplantae</taxon>
        <taxon>Streptophyta</taxon>
        <taxon>Embryophyta</taxon>
        <taxon>Tracheophyta</taxon>
        <taxon>Spermatophyta</taxon>
        <taxon>Magnoliopsida</taxon>
        <taxon>eudicotyledons</taxon>
        <taxon>Gunneridae</taxon>
        <taxon>Pentapetalae</taxon>
        <taxon>rosids</taxon>
        <taxon>fabids</taxon>
        <taxon>Fabales</taxon>
        <taxon>Fabaceae</taxon>
        <taxon>Caesalpinioideae</taxon>
        <taxon>mimosoid clade</taxon>
        <taxon>Acacieae</taxon>
        <taxon>Acacia</taxon>
    </lineage>
</organism>
<dbReference type="GO" id="GO:0005634">
    <property type="term" value="C:nucleus"/>
    <property type="evidence" value="ECO:0007669"/>
    <property type="project" value="UniProtKB-SubCell"/>
</dbReference>
<evidence type="ECO:0000259" key="7">
    <source>
        <dbReference type="PROSITE" id="PS51294"/>
    </source>
</evidence>
<dbReference type="CDD" id="cd00167">
    <property type="entry name" value="SANT"/>
    <property type="match status" value="1"/>
</dbReference>
<dbReference type="Pfam" id="PF00249">
    <property type="entry name" value="Myb_DNA-binding"/>
    <property type="match status" value="1"/>
</dbReference>